<evidence type="ECO:0000313" key="13">
    <source>
        <dbReference type="Proteomes" id="UP001501218"/>
    </source>
</evidence>
<evidence type="ECO:0000313" key="12">
    <source>
        <dbReference type="EMBL" id="GAA2347376.1"/>
    </source>
</evidence>
<dbReference type="InterPro" id="IPR050482">
    <property type="entry name" value="Sensor_HK_TwoCompSys"/>
</dbReference>
<accession>A0ABP5TA14</accession>
<evidence type="ECO:0000256" key="2">
    <source>
        <dbReference type="ARBA" id="ARBA00012438"/>
    </source>
</evidence>
<evidence type="ECO:0000256" key="8">
    <source>
        <dbReference type="ARBA" id="ARBA00023012"/>
    </source>
</evidence>
<dbReference type="EMBL" id="BAAARA010000008">
    <property type="protein sequence ID" value="GAA2347376.1"/>
    <property type="molecule type" value="Genomic_DNA"/>
</dbReference>
<keyword evidence="10" id="KW-1133">Transmembrane helix</keyword>
<sequence>MREGATFVCFVPPRDAFGRVQPPRAATVDVVKRPLWRLLWNSKHDAVFDVSLAVGLYLMGQLLALLYPPPMPSDAFDWIGGVWLSQTINATLSALLIIRRRFPGVVLAASAAAAAGQAVMVEFGPGPLLENDLDTNPWGPGVTPFVIYAVVVYGTGGRVKTFLHWALIGVLAFVAFRPWTFPGPDPIVGALFWTIVPAILGLYMAARRKLMNALQERAERAEREQELLAEQARADERARLAVEMHDVVTHRISLMVLQAGALGVASDDPAVRRAAEELRSGGSEALAELRDLVGVLRRGEEAEPGRSDGPPERVPDLAALISQSEAIGVPVEFVVRGDPDLVTPAVARTAYRVVQEALTNVHKHAPGASVRVSAVYGDDRLRLTIRNSGPSGPAELADSGAGVGLRGLRQRVELVGGSFRAEPSGGGFEVEAILPGYVPTEEVADA</sequence>
<dbReference type="PANTHER" id="PTHR24421">
    <property type="entry name" value="NITRATE/NITRITE SENSOR PROTEIN NARX-RELATED"/>
    <property type="match status" value="1"/>
</dbReference>
<dbReference type="SUPFAM" id="SSF55874">
    <property type="entry name" value="ATPase domain of HSP90 chaperone/DNA topoisomerase II/histidine kinase"/>
    <property type="match status" value="1"/>
</dbReference>
<keyword evidence="7" id="KW-0067">ATP-binding</keyword>
<feature type="coiled-coil region" evidence="9">
    <location>
        <begin position="204"/>
        <end position="238"/>
    </location>
</feature>
<protein>
    <recommendedName>
        <fullName evidence="2">histidine kinase</fullName>
        <ecNumber evidence="2">2.7.13.3</ecNumber>
    </recommendedName>
</protein>
<feature type="transmembrane region" description="Helical" evidence="10">
    <location>
        <begin position="105"/>
        <end position="125"/>
    </location>
</feature>
<evidence type="ECO:0000256" key="6">
    <source>
        <dbReference type="ARBA" id="ARBA00022777"/>
    </source>
</evidence>
<keyword evidence="4" id="KW-0808">Transferase</keyword>
<evidence type="ECO:0000256" key="7">
    <source>
        <dbReference type="ARBA" id="ARBA00022840"/>
    </source>
</evidence>
<dbReference type="InterPro" id="IPR011712">
    <property type="entry name" value="Sig_transdc_His_kin_sub3_dim/P"/>
</dbReference>
<dbReference type="PANTHER" id="PTHR24421:SF10">
    <property type="entry name" value="NITRATE_NITRITE SENSOR PROTEIN NARQ"/>
    <property type="match status" value="1"/>
</dbReference>
<keyword evidence="5" id="KW-0547">Nucleotide-binding</keyword>
<feature type="transmembrane region" description="Helical" evidence="10">
    <location>
        <begin position="187"/>
        <end position="206"/>
    </location>
</feature>
<evidence type="ECO:0000256" key="4">
    <source>
        <dbReference type="ARBA" id="ARBA00022679"/>
    </source>
</evidence>
<dbReference type="GO" id="GO:0016301">
    <property type="term" value="F:kinase activity"/>
    <property type="evidence" value="ECO:0007669"/>
    <property type="project" value="UniProtKB-KW"/>
</dbReference>
<dbReference type="Proteomes" id="UP001501218">
    <property type="component" value="Unassembled WGS sequence"/>
</dbReference>
<evidence type="ECO:0000256" key="10">
    <source>
        <dbReference type="SAM" id="Phobius"/>
    </source>
</evidence>
<evidence type="ECO:0000256" key="9">
    <source>
        <dbReference type="SAM" id="Coils"/>
    </source>
</evidence>
<keyword evidence="8" id="KW-0902">Two-component regulatory system</keyword>
<proteinExistence type="predicted"/>
<dbReference type="Pfam" id="PF02518">
    <property type="entry name" value="HATPase_c"/>
    <property type="match status" value="1"/>
</dbReference>
<dbReference type="SMART" id="SM00387">
    <property type="entry name" value="HATPase_c"/>
    <property type="match status" value="1"/>
</dbReference>
<dbReference type="InterPro" id="IPR036890">
    <property type="entry name" value="HATPase_C_sf"/>
</dbReference>
<keyword evidence="9" id="KW-0175">Coiled coil</keyword>
<feature type="transmembrane region" description="Helical" evidence="10">
    <location>
        <begin position="162"/>
        <end position="181"/>
    </location>
</feature>
<keyword evidence="6 12" id="KW-0418">Kinase</keyword>
<feature type="domain" description="Histidine kinase/HSP90-like ATPase" evidence="11">
    <location>
        <begin position="345"/>
        <end position="438"/>
    </location>
</feature>
<name>A0ABP5TA14_9PSEU</name>
<feature type="transmembrane region" description="Helical" evidence="10">
    <location>
        <begin position="46"/>
        <end position="66"/>
    </location>
</feature>
<reference evidence="13" key="1">
    <citation type="journal article" date="2019" name="Int. J. Syst. Evol. Microbiol.">
        <title>The Global Catalogue of Microorganisms (GCM) 10K type strain sequencing project: providing services to taxonomists for standard genome sequencing and annotation.</title>
        <authorList>
            <consortium name="The Broad Institute Genomics Platform"/>
            <consortium name="The Broad Institute Genome Sequencing Center for Infectious Disease"/>
            <person name="Wu L."/>
            <person name="Ma J."/>
        </authorList>
    </citation>
    <scope>NUCLEOTIDE SEQUENCE [LARGE SCALE GENOMIC DNA]</scope>
    <source>
        <strain evidence="13">JCM 16221</strain>
    </source>
</reference>
<evidence type="ECO:0000256" key="5">
    <source>
        <dbReference type="ARBA" id="ARBA00022741"/>
    </source>
</evidence>
<keyword evidence="13" id="KW-1185">Reference proteome</keyword>
<feature type="transmembrane region" description="Helical" evidence="10">
    <location>
        <begin position="137"/>
        <end position="155"/>
    </location>
</feature>
<dbReference type="Pfam" id="PF07730">
    <property type="entry name" value="HisKA_3"/>
    <property type="match status" value="1"/>
</dbReference>
<comment type="catalytic activity">
    <reaction evidence="1">
        <text>ATP + protein L-histidine = ADP + protein N-phospho-L-histidine.</text>
        <dbReference type="EC" id="2.7.13.3"/>
    </reaction>
</comment>
<evidence type="ECO:0000256" key="3">
    <source>
        <dbReference type="ARBA" id="ARBA00022553"/>
    </source>
</evidence>
<keyword evidence="10" id="KW-0812">Transmembrane</keyword>
<keyword evidence="10" id="KW-0472">Membrane</keyword>
<dbReference type="EC" id="2.7.13.3" evidence="2"/>
<keyword evidence="3" id="KW-0597">Phosphoprotein</keyword>
<dbReference type="InterPro" id="IPR003594">
    <property type="entry name" value="HATPase_dom"/>
</dbReference>
<organism evidence="12 13">
    <name type="scientific">Saccharopolyspora halophila</name>
    <dbReference type="NCBI Taxonomy" id="405551"/>
    <lineage>
        <taxon>Bacteria</taxon>
        <taxon>Bacillati</taxon>
        <taxon>Actinomycetota</taxon>
        <taxon>Actinomycetes</taxon>
        <taxon>Pseudonocardiales</taxon>
        <taxon>Pseudonocardiaceae</taxon>
        <taxon>Saccharopolyspora</taxon>
    </lineage>
</organism>
<gene>
    <name evidence="12" type="ORF">GCM10009854_25570</name>
</gene>
<dbReference type="Gene3D" id="1.20.5.1930">
    <property type="match status" value="1"/>
</dbReference>
<dbReference type="Gene3D" id="3.30.565.10">
    <property type="entry name" value="Histidine kinase-like ATPase, C-terminal domain"/>
    <property type="match status" value="1"/>
</dbReference>
<comment type="caution">
    <text evidence="12">The sequence shown here is derived from an EMBL/GenBank/DDBJ whole genome shotgun (WGS) entry which is preliminary data.</text>
</comment>
<feature type="transmembrane region" description="Helical" evidence="10">
    <location>
        <begin position="78"/>
        <end position="98"/>
    </location>
</feature>
<dbReference type="CDD" id="cd16917">
    <property type="entry name" value="HATPase_UhpB-NarQ-NarX-like"/>
    <property type="match status" value="1"/>
</dbReference>
<evidence type="ECO:0000256" key="1">
    <source>
        <dbReference type="ARBA" id="ARBA00000085"/>
    </source>
</evidence>
<evidence type="ECO:0000259" key="11">
    <source>
        <dbReference type="SMART" id="SM00387"/>
    </source>
</evidence>